<dbReference type="InterPro" id="IPR013087">
    <property type="entry name" value="Znf_C2H2_type"/>
</dbReference>
<dbReference type="GO" id="GO:0005634">
    <property type="term" value="C:nucleus"/>
    <property type="evidence" value="ECO:0007669"/>
    <property type="project" value="UniProtKB-SubCell"/>
</dbReference>
<organism evidence="10 11">
    <name type="scientific">Leptobrachium leishanense</name>
    <name type="common">Leishan spiny toad</name>
    <dbReference type="NCBI Taxonomy" id="445787"/>
    <lineage>
        <taxon>Eukaryota</taxon>
        <taxon>Metazoa</taxon>
        <taxon>Chordata</taxon>
        <taxon>Craniata</taxon>
        <taxon>Vertebrata</taxon>
        <taxon>Euteleostomi</taxon>
        <taxon>Amphibia</taxon>
        <taxon>Batrachia</taxon>
        <taxon>Anura</taxon>
        <taxon>Pelobatoidea</taxon>
        <taxon>Megophryidae</taxon>
        <taxon>Leptobrachium</taxon>
    </lineage>
</organism>
<dbReference type="SMART" id="SM00355">
    <property type="entry name" value="ZnF_C2H2"/>
    <property type="match status" value="4"/>
</dbReference>
<accession>A0A8C5Q8A2</accession>
<evidence type="ECO:0000256" key="6">
    <source>
        <dbReference type="ARBA" id="ARBA00023242"/>
    </source>
</evidence>
<evidence type="ECO:0000256" key="3">
    <source>
        <dbReference type="ARBA" id="ARBA00022737"/>
    </source>
</evidence>
<evidence type="ECO:0000256" key="1">
    <source>
        <dbReference type="ARBA" id="ARBA00004123"/>
    </source>
</evidence>
<evidence type="ECO:0000313" key="11">
    <source>
        <dbReference type="Proteomes" id="UP000694569"/>
    </source>
</evidence>
<reference evidence="10" key="2">
    <citation type="submission" date="2025-09" db="UniProtKB">
        <authorList>
            <consortium name="Ensembl"/>
        </authorList>
    </citation>
    <scope>IDENTIFICATION</scope>
</reference>
<keyword evidence="3" id="KW-0677">Repeat</keyword>
<feature type="region of interest" description="Disordered" evidence="8">
    <location>
        <begin position="153"/>
        <end position="184"/>
    </location>
</feature>
<dbReference type="Proteomes" id="UP000694569">
    <property type="component" value="Unplaced"/>
</dbReference>
<keyword evidence="4 7" id="KW-0863">Zinc-finger</keyword>
<name>A0A8C5Q8A2_9ANUR</name>
<dbReference type="SUPFAM" id="SSF57667">
    <property type="entry name" value="beta-beta-alpha zinc fingers"/>
    <property type="match status" value="2"/>
</dbReference>
<evidence type="ECO:0000256" key="7">
    <source>
        <dbReference type="PROSITE-ProRule" id="PRU00042"/>
    </source>
</evidence>
<feature type="domain" description="C2H2-type" evidence="9">
    <location>
        <begin position="208"/>
        <end position="226"/>
    </location>
</feature>
<evidence type="ECO:0000259" key="9">
    <source>
        <dbReference type="PROSITE" id="PS50157"/>
    </source>
</evidence>
<dbReference type="GeneTree" id="ENSGT01030000235778"/>
<dbReference type="PROSITE" id="PS50157">
    <property type="entry name" value="ZINC_FINGER_C2H2_2"/>
    <property type="match status" value="1"/>
</dbReference>
<protein>
    <recommendedName>
        <fullName evidence="9">C2H2-type domain-containing protein</fullName>
    </recommendedName>
</protein>
<keyword evidence="6" id="KW-0539">Nucleus</keyword>
<evidence type="ECO:0000256" key="2">
    <source>
        <dbReference type="ARBA" id="ARBA00022723"/>
    </source>
</evidence>
<dbReference type="InterPro" id="IPR036236">
    <property type="entry name" value="Znf_C2H2_sf"/>
</dbReference>
<sequence length="660" mass="75775">MPGSVVFVAAQGTYIPHHAALLARWLPVSGCCWFLSEPGLIQENKQDLPAWQTVHCIDDLISDEELDPHPALSASAEFESLKTFDSDFFNTKLPLRPPKETVVLFTAISSSAPTGCPSRSSDTESVLWKNCYMRKPKSSLHVMPGTREIENVRSSETKKPSSYRLPSSFSRVSSEVPRSEPEEDTEHFSYYNANTQFRGSVKPSVRRHKCPRCGRSFRRMCNLEKHLCLKMAMGFPAANGNNLGQNVSKASKEVNKQKIFHTSIGSVETLEQMCTQAQQELHIIQQHHSKAGPPREERNEQGLEALRKADLSGHSSHAENLYTSEFPLFFPCKECGRYIHKNSLEGHSCWNKDPDLPLMDSFDSETTSPTSNLVPSHYMKNIKPLHTTLKPTNVQYPPTRRSRVASVEETDPKKETLSKTWEFLCDKCSRGFRRKHTFEKHKCSLDFDDSNLDLVIRTVDDSMLYDEDEMPIEFIDSDLEKGVDEVNDEYMDGVSQHPLTGKDWDSHSPDRAKYPIPRPVTLPRKTLMRVLRRGKLSHRCKDCGAQFLQYNQWKRHQRKLKKPKIRTKFYKCDCGRKIIGPLHLLRHQLQHINDTPFVCSVCGQCLRGYRRLRAHSWVHPLASRFQCDCGVMFTHLSRYLWHTFLNRQACKGKRTRSVHS</sequence>
<feature type="compositionally biased region" description="Low complexity" evidence="8">
    <location>
        <begin position="160"/>
        <end position="176"/>
    </location>
</feature>
<dbReference type="AlphaFoldDB" id="A0A8C5Q8A2"/>
<keyword evidence="11" id="KW-1185">Reference proteome</keyword>
<evidence type="ECO:0000256" key="5">
    <source>
        <dbReference type="ARBA" id="ARBA00022833"/>
    </source>
</evidence>
<dbReference type="Ensembl" id="ENSLLET00000034714.1">
    <property type="protein sequence ID" value="ENSLLEP00000033439.1"/>
    <property type="gene ID" value="ENSLLEG00000021143.1"/>
</dbReference>
<keyword evidence="5" id="KW-0862">Zinc</keyword>
<dbReference type="Gene3D" id="3.30.160.60">
    <property type="entry name" value="Classic Zinc Finger"/>
    <property type="match status" value="1"/>
</dbReference>
<dbReference type="GO" id="GO:0008270">
    <property type="term" value="F:zinc ion binding"/>
    <property type="evidence" value="ECO:0007669"/>
    <property type="project" value="UniProtKB-KW"/>
</dbReference>
<evidence type="ECO:0000256" key="8">
    <source>
        <dbReference type="SAM" id="MobiDB-lite"/>
    </source>
</evidence>
<dbReference type="PANTHER" id="PTHR24406">
    <property type="entry name" value="TRANSCRIPTIONAL REPRESSOR CTCFL-RELATED"/>
    <property type="match status" value="1"/>
</dbReference>
<proteinExistence type="predicted"/>
<dbReference type="PROSITE" id="PS00028">
    <property type="entry name" value="ZINC_FINGER_C2H2_1"/>
    <property type="match status" value="1"/>
</dbReference>
<dbReference type="OrthoDB" id="9028103at2759"/>
<evidence type="ECO:0000256" key="4">
    <source>
        <dbReference type="ARBA" id="ARBA00022771"/>
    </source>
</evidence>
<reference evidence="10" key="1">
    <citation type="submission" date="2025-08" db="UniProtKB">
        <authorList>
            <consortium name="Ensembl"/>
        </authorList>
    </citation>
    <scope>IDENTIFICATION</scope>
</reference>
<comment type="subcellular location">
    <subcellularLocation>
        <location evidence="1">Nucleus</location>
    </subcellularLocation>
</comment>
<keyword evidence="2" id="KW-0479">Metal-binding</keyword>
<evidence type="ECO:0000313" key="10">
    <source>
        <dbReference type="Ensembl" id="ENSLLEP00000033439.1"/>
    </source>
</evidence>
<dbReference type="InterPro" id="IPR050888">
    <property type="entry name" value="ZnF_C2H2-type_TF"/>
</dbReference>